<protein>
    <recommendedName>
        <fullName evidence="4">Lipoprotein</fullName>
    </recommendedName>
</protein>
<keyword evidence="3" id="KW-1185">Reference proteome</keyword>
<evidence type="ECO:0000256" key="1">
    <source>
        <dbReference type="SAM" id="MobiDB-lite"/>
    </source>
</evidence>
<dbReference type="RefSeq" id="WP_143018973.1">
    <property type="nucleotide sequence ID" value="NZ_FNHD01000001.1"/>
</dbReference>
<proteinExistence type="predicted"/>
<gene>
    <name evidence="2" type="ORF">SAMN05216273_101184</name>
</gene>
<name>A0ABY0QPP8_9FLAO</name>
<evidence type="ECO:0008006" key="4">
    <source>
        <dbReference type="Google" id="ProtNLM"/>
    </source>
</evidence>
<dbReference type="EMBL" id="FNHD01000001">
    <property type="protein sequence ID" value="SDL44265.1"/>
    <property type="molecule type" value="Genomic_DNA"/>
</dbReference>
<accession>A0ABY0QPP8</accession>
<comment type="caution">
    <text evidence="2">The sequence shown here is derived from an EMBL/GenBank/DDBJ whole genome shotgun (WGS) entry which is preliminary data.</text>
</comment>
<evidence type="ECO:0000313" key="2">
    <source>
        <dbReference type="EMBL" id="SDL44265.1"/>
    </source>
</evidence>
<organism evidence="2 3">
    <name type="scientific">Chryseobacterium taihuense</name>
    <dbReference type="NCBI Taxonomy" id="1141221"/>
    <lineage>
        <taxon>Bacteria</taxon>
        <taxon>Pseudomonadati</taxon>
        <taxon>Bacteroidota</taxon>
        <taxon>Flavobacteriia</taxon>
        <taxon>Flavobacteriales</taxon>
        <taxon>Weeksellaceae</taxon>
        <taxon>Chryseobacterium group</taxon>
        <taxon>Chryseobacterium</taxon>
    </lineage>
</organism>
<sequence length="62" mass="6917">MKKLLSALIIVSIAASCTKSETQYTDQENKKQSVNNPQSDSIHTLQEVSDTAQINQDRSHKN</sequence>
<feature type="region of interest" description="Disordered" evidence="1">
    <location>
        <begin position="20"/>
        <end position="62"/>
    </location>
</feature>
<dbReference type="PROSITE" id="PS51257">
    <property type="entry name" value="PROKAR_LIPOPROTEIN"/>
    <property type="match status" value="1"/>
</dbReference>
<dbReference type="Proteomes" id="UP000199242">
    <property type="component" value="Unassembled WGS sequence"/>
</dbReference>
<reference evidence="2 3" key="1">
    <citation type="submission" date="2016-10" db="EMBL/GenBank/DDBJ databases">
        <authorList>
            <person name="Varghese N."/>
            <person name="Submissions S."/>
        </authorList>
    </citation>
    <scope>NUCLEOTIDE SEQUENCE [LARGE SCALE GENOMIC DNA]</scope>
    <source>
        <strain evidence="2 3">CGMCC 1.10941</strain>
    </source>
</reference>
<evidence type="ECO:0000313" key="3">
    <source>
        <dbReference type="Proteomes" id="UP000199242"/>
    </source>
</evidence>
<feature type="compositionally biased region" description="Polar residues" evidence="1">
    <location>
        <begin position="20"/>
        <end position="56"/>
    </location>
</feature>